<keyword evidence="5" id="KW-1185">Reference proteome</keyword>
<dbReference type="RefSeq" id="WP_213411400.1">
    <property type="nucleotide sequence ID" value="NZ_BOVK01000018.1"/>
</dbReference>
<comment type="caution">
    <text evidence="4">The sequence shown here is derived from an EMBL/GenBank/DDBJ whole genome shotgun (WGS) entry which is preliminary data.</text>
</comment>
<evidence type="ECO:0000313" key="5">
    <source>
        <dbReference type="Proteomes" id="UP000677918"/>
    </source>
</evidence>
<keyword evidence="4" id="KW-0167">Capsid protein</keyword>
<reference evidence="4" key="1">
    <citation type="submission" date="2021-04" db="EMBL/GenBank/DDBJ databases">
        <title>Draft genome sequence of Xylanibacillus composti strain K13.</title>
        <authorList>
            <person name="Uke A."/>
            <person name="Chhe C."/>
            <person name="Baramee S."/>
            <person name="Kosugi A."/>
        </authorList>
    </citation>
    <scope>NUCLEOTIDE SEQUENCE</scope>
    <source>
        <strain evidence="4">K13</strain>
    </source>
</reference>
<dbReference type="PANTHER" id="PTHR39183:SF1">
    <property type="entry name" value="SPORE COAT PROTEIN F-LIKE PROTEIN YHCQ"/>
    <property type="match status" value="1"/>
</dbReference>
<accession>A0A8J4M2B0</accession>
<dbReference type="GO" id="GO:0030435">
    <property type="term" value="P:sporulation resulting in formation of a cellular spore"/>
    <property type="evidence" value="ECO:0007669"/>
    <property type="project" value="UniProtKB-KW"/>
</dbReference>
<gene>
    <name evidence="4" type="primary">yraD</name>
    <name evidence="4" type="ORF">XYCOK13_15610</name>
</gene>
<sequence length="99" mass="11241">MNTLIEHLTGMHTLTDQVVAMDLLISAKSGVRNYAMAATEAGTPEVKELLMRHLEEAIDMHERIFAYMMEQGQYHPWNVNEQIEVDLKNSDTALRAPTL</sequence>
<dbReference type="InterPro" id="IPR012347">
    <property type="entry name" value="Ferritin-like"/>
</dbReference>
<comment type="similarity">
    <text evidence="3">Belongs to the CotF family.</text>
</comment>
<dbReference type="InterPro" id="IPR012851">
    <property type="entry name" value="Spore_coat_CotF-like"/>
</dbReference>
<keyword evidence="4" id="KW-0946">Virion</keyword>
<organism evidence="4 5">
    <name type="scientific">Xylanibacillus composti</name>
    <dbReference type="NCBI Taxonomy" id="1572762"/>
    <lineage>
        <taxon>Bacteria</taxon>
        <taxon>Bacillati</taxon>
        <taxon>Bacillota</taxon>
        <taxon>Bacilli</taxon>
        <taxon>Bacillales</taxon>
        <taxon>Paenibacillaceae</taxon>
        <taxon>Xylanibacillus</taxon>
    </lineage>
</organism>
<dbReference type="Proteomes" id="UP000677918">
    <property type="component" value="Unassembled WGS sequence"/>
</dbReference>
<evidence type="ECO:0000256" key="2">
    <source>
        <dbReference type="ARBA" id="ARBA00024325"/>
    </source>
</evidence>
<dbReference type="EMBL" id="BOVK01000018">
    <property type="protein sequence ID" value="GIQ68737.1"/>
    <property type="molecule type" value="Genomic_DNA"/>
</dbReference>
<dbReference type="AlphaFoldDB" id="A0A8J4M2B0"/>
<name>A0A8J4M2B0_9BACL</name>
<evidence type="ECO:0000256" key="1">
    <source>
        <dbReference type="ARBA" id="ARBA00022969"/>
    </source>
</evidence>
<dbReference type="Pfam" id="PF07875">
    <property type="entry name" value="Coat_F"/>
    <property type="match status" value="1"/>
</dbReference>
<dbReference type="Gene3D" id="1.20.1260.10">
    <property type="match status" value="1"/>
</dbReference>
<comment type="subcellular location">
    <subcellularLocation>
        <location evidence="2">Spore coat</location>
    </subcellularLocation>
</comment>
<proteinExistence type="inferred from homology"/>
<evidence type="ECO:0000256" key="3">
    <source>
        <dbReference type="ARBA" id="ARBA00024344"/>
    </source>
</evidence>
<evidence type="ECO:0000313" key="4">
    <source>
        <dbReference type="EMBL" id="GIQ68737.1"/>
    </source>
</evidence>
<dbReference type="PANTHER" id="PTHR39183">
    <property type="entry name" value="SPORE COAT PROTEIN F-LIKE PROTEIN YHCQ"/>
    <property type="match status" value="1"/>
</dbReference>
<protein>
    <submittedName>
        <fullName evidence="4">Spore coat protein F-like protein YraD</fullName>
    </submittedName>
</protein>
<keyword evidence="1" id="KW-0749">Sporulation</keyword>